<name>A0ABV3U209_9GAMM</name>
<comment type="caution">
    <text evidence="1">The sequence shown here is derived from an EMBL/GenBank/DDBJ whole genome shotgun (WGS) entry which is preliminary data.</text>
</comment>
<dbReference type="PANTHER" id="PTHR44656">
    <property type="entry name" value="DEHYDROGENASE/REDUCTASE SDR FAMILY MEMBER 12"/>
    <property type="match status" value="1"/>
</dbReference>
<reference evidence="1 2" key="1">
    <citation type="journal article" date="2011" name="Int. J. Syst. Evol. Microbiol.">
        <title>Zhongshania antarctica gen. nov., sp. nov. and Zhongshania guokunii sp. nov., gammaproteobacteria respectively isolated from coastal attached (fast) ice and surface seawater of the Antarctic.</title>
        <authorList>
            <person name="Li H.J."/>
            <person name="Zhang X.Y."/>
            <person name="Chen C.X."/>
            <person name="Zhang Y.J."/>
            <person name="Gao Z.M."/>
            <person name="Yu Y."/>
            <person name="Chen X.L."/>
            <person name="Chen B."/>
            <person name="Zhang Y.Z."/>
        </authorList>
    </citation>
    <scope>NUCLEOTIDE SEQUENCE [LARGE SCALE GENOMIC DNA]</scope>
    <source>
        <strain evidence="1 2">ZS6-22T</strain>
    </source>
</reference>
<dbReference type="InterPro" id="IPR002347">
    <property type="entry name" value="SDR_fam"/>
</dbReference>
<evidence type="ECO:0000313" key="1">
    <source>
        <dbReference type="EMBL" id="MEX1667847.1"/>
    </source>
</evidence>
<dbReference type="RefSeq" id="WP_368380153.1">
    <property type="nucleotide sequence ID" value="NZ_JBFRYA010000002.1"/>
</dbReference>
<dbReference type="Gene3D" id="3.30.530.20">
    <property type="match status" value="1"/>
</dbReference>
<organism evidence="1 2">
    <name type="scientific">Zhongshania guokunii</name>
    <dbReference type="NCBI Taxonomy" id="641783"/>
    <lineage>
        <taxon>Bacteria</taxon>
        <taxon>Pseudomonadati</taxon>
        <taxon>Pseudomonadota</taxon>
        <taxon>Gammaproteobacteria</taxon>
        <taxon>Cellvibrionales</taxon>
        <taxon>Spongiibacteraceae</taxon>
        <taxon>Zhongshania</taxon>
    </lineage>
</organism>
<dbReference type="SUPFAM" id="SSF51735">
    <property type="entry name" value="NAD(P)-binding Rossmann-fold domains"/>
    <property type="match status" value="1"/>
</dbReference>
<protein>
    <submittedName>
        <fullName evidence="1">SDR family NAD(P)-dependent oxidoreductase</fullName>
    </submittedName>
</protein>
<sequence length="466" mass="51504">MIQTLEEYITVKRSIAECFAYLRDFATIEQWDPAVLQARKLSPGRPEVGSKYQLKLKLPGGRSTNMLYTQVSIDEQRQLILHGVGSNFSALDTISLKALDPETTEIHYRAELHLDWMPSPFAWFISPLLKRIGKNAVSGLQRALEIPTEPAPMRFKDTVADRMILPAAINFGRRGYLTQVRKSHSTRLDGKVIAITGPTAGLGLSAACELARLGASLILIGRDKSRLEQAAAEIRDFSGCPSDTLYIYNTELSSLENTAAKAKEISANHPHIDVLINNAGALFAERQITDEGLERSLALNFLAPLLLSKALNPSFSQNSRIINVVSGGLYLQGLALDDLQYSTPPFDGSKAYARAKRALLTMSQHRENQLATVHAMHPGWAATPGVAKSLPAFNKAMHRHLRDSRMGADTMVWLAAAPEISSAPSGQLWFDRRAHTDAVLPNTACSEQDRQKLRDWSDEILTKHLF</sequence>
<dbReference type="EMBL" id="JBFRYA010000002">
    <property type="protein sequence ID" value="MEX1667847.1"/>
    <property type="molecule type" value="Genomic_DNA"/>
</dbReference>
<accession>A0ABV3U209</accession>
<dbReference type="InterPro" id="IPR023393">
    <property type="entry name" value="START-like_dom_sf"/>
</dbReference>
<dbReference type="Gene3D" id="3.40.50.720">
    <property type="entry name" value="NAD(P)-binding Rossmann-like Domain"/>
    <property type="match status" value="1"/>
</dbReference>
<dbReference type="InterPro" id="IPR052992">
    <property type="entry name" value="SDR_member_12"/>
</dbReference>
<dbReference type="PANTHER" id="PTHR44656:SF7">
    <property type="entry name" value="DEHYDROGENASE_REDUCTASE SDR FAMILY MEMBER 12"/>
    <property type="match status" value="1"/>
</dbReference>
<dbReference type="InterPro" id="IPR019587">
    <property type="entry name" value="Polyketide_cyclase/dehydratase"/>
</dbReference>
<dbReference type="Pfam" id="PF00106">
    <property type="entry name" value="adh_short"/>
    <property type="match status" value="1"/>
</dbReference>
<dbReference type="InterPro" id="IPR036291">
    <property type="entry name" value="NAD(P)-bd_dom_sf"/>
</dbReference>
<dbReference type="Pfam" id="PF10604">
    <property type="entry name" value="Polyketide_cyc2"/>
    <property type="match status" value="1"/>
</dbReference>
<dbReference type="Proteomes" id="UP001557485">
    <property type="component" value="Unassembled WGS sequence"/>
</dbReference>
<dbReference type="SUPFAM" id="SSF55961">
    <property type="entry name" value="Bet v1-like"/>
    <property type="match status" value="1"/>
</dbReference>
<proteinExistence type="predicted"/>
<gene>
    <name evidence="1" type="ORF">AB4876_02935</name>
</gene>
<dbReference type="PRINTS" id="PR00081">
    <property type="entry name" value="GDHRDH"/>
</dbReference>
<keyword evidence="2" id="KW-1185">Reference proteome</keyword>
<evidence type="ECO:0000313" key="2">
    <source>
        <dbReference type="Proteomes" id="UP001557485"/>
    </source>
</evidence>